<comment type="similarity">
    <text evidence="1 2">Belongs to the terpene synthase family.</text>
</comment>
<dbReference type="Proteomes" id="UP000285301">
    <property type="component" value="Unassembled WGS sequence"/>
</dbReference>
<sequence>MAKIIYQKLDIPIESRISPFAEECQEMCELLFDKYNIFDEEMTRRFHEQKLTYFATLAYHYASKEVIQIISNYIAWAFVFDDYIETHHDEREETCERVLQIAYGNLTPKEGEMRPLEALFSEIWDSIKKLSPHKWQKRFIGRIRTWFFFAQALMKHKVNDTIPSKAEYLSYRWFDAANDMVINLIEFAMQKFFPQSFHSEMVIQHLVHAAGDAIVSINEIFSYEKEIRAKHLNLVTMVKNEKKIEVQEAIDRIYVFSRAQFQTYFALRKQFNRFYDMTDEVMRKYLYGMDYVTRGGYDCHFYGNRYFKNMPFKIDSPIVYKFE</sequence>
<evidence type="ECO:0000256" key="2">
    <source>
        <dbReference type="RuleBase" id="RU366034"/>
    </source>
</evidence>
<dbReference type="GO" id="GO:0008299">
    <property type="term" value="P:isoprenoid biosynthetic process"/>
    <property type="evidence" value="ECO:0007669"/>
    <property type="project" value="UniProtKB-ARBA"/>
</dbReference>
<keyword evidence="2" id="KW-0479">Metal-binding</keyword>
<evidence type="ECO:0000256" key="1">
    <source>
        <dbReference type="ARBA" id="ARBA00006333"/>
    </source>
</evidence>
<dbReference type="GO" id="GO:0046872">
    <property type="term" value="F:metal ion binding"/>
    <property type="evidence" value="ECO:0007669"/>
    <property type="project" value="UniProtKB-KW"/>
</dbReference>
<organism evidence="3 4">
    <name type="scientific">Dinothrombium tinctorium</name>
    <dbReference type="NCBI Taxonomy" id="1965070"/>
    <lineage>
        <taxon>Eukaryota</taxon>
        <taxon>Metazoa</taxon>
        <taxon>Ecdysozoa</taxon>
        <taxon>Arthropoda</taxon>
        <taxon>Chelicerata</taxon>
        <taxon>Arachnida</taxon>
        <taxon>Acari</taxon>
        <taxon>Acariformes</taxon>
        <taxon>Trombidiformes</taxon>
        <taxon>Prostigmata</taxon>
        <taxon>Anystina</taxon>
        <taxon>Parasitengona</taxon>
        <taxon>Trombidioidea</taxon>
        <taxon>Trombidiidae</taxon>
        <taxon>Dinothrombium</taxon>
    </lineage>
</organism>
<dbReference type="SFLD" id="SFLDG01020">
    <property type="entry name" value="Terpene_Cyclase_Like_2"/>
    <property type="match status" value="1"/>
</dbReference>
<dbReference type="EMBL" id="NCKU01010009">
    <property type="protein sequence ID" value="RWS01020.1"/>
    <property type="molecule type" value="Genomic_DNA"/>
</dbReference>
<comment type="cofactor">
    <cofactor evidence="2">
        <name>Mg(2+)</name>
        <dbReference type="ChEBI" id="CHEBI:18420"/>
    </cofactor>
</comment>
<dbReference type="PANTHER" id="PTHR35201">
    <property type="entry name" value="TERPENE SYNTHASE"/>
    <property type="match status" value="1"/>
</dbReference>
<dbReference type="GO" id="GO:0010333">
    <property type="term" value="F:terpene synthase activity"/>
    <property type="evidence" value="ECO:0007669"/>
    <property type="project" value="InterPro"/>
</dbReference>
<keyword evidence="4" id="KW-1185">Reference proteome</keyword>
<dbReference type="AlphaFoldDB" id="A0A3S3RKI9"/>
<dbReference type="SUPFAM" id="SSF48576">
    <property type="entry name" value="Terpenoid synthases"/>
    <property type="match status" value="1"/>
</dbReference>
<dbReference type="InterPro" id="IPR008949">
    <property type="entry name" value="Isoprenoid_synthase_dom_sf"/>
</dbReference>
<gene>
    <name evidence="3" type="ORF">B4U79_16780</name>
</gene>
<keyword evidence="2" id="KW-0460">Magnesium</keyword>
<evidence type="ECO:0000313" key="4">
    <source>
        <dbReference type="Proteomes" id="UP000285301"/>
    </source>
</evidence>
<dbReference type="SFLD" id="SFLDS00005">
    <property type="entry name" value="Isoprenoid_Synthase_Type_I"/>
    <property type="match status" value="1"/>
</dbReference>
<evidence type="ECO:0000313" key="3">
    <source>
        <dbReference type="EMBL" id="RWS01020.1"/>
    </source>
</evidence>
<keyword evidence="2" id="KW-0456">Lyase</keyword>
<dbReference type="InterPro" id="IPR034686">
    <property type="entry name" value="Terpene_cyclase-like_2"/>
</dbReference>
<dbReference type="Gene3D" id="1.10.600.10">
    <property type="entry name" value="Farnesyl Diphosphate Synthase"/>
    <property type="match status" value="1"/>
</dbReference>
<protein>
    <recommendedName>
        <fullName evidence="2">Terpene synthase</fullName>
        <ecNumber evidence="2">4.2.3.-</ecNumber>
    </recommendedName>
</protein>
<accession>A0A3S3RKI9</accession>
<dbReference type="Pfam" id="PF19086">
    <property type="entry name" value="Terpene_syn_C_2"/>
    <property type="match status" value="1"/>
</dbReference>
<dbReference type="EC" id="4.2.3.-" evidence="2"/>
<dbReference type="PANTHER" id="PTHR35201:SF4">
    <property type="entry name" value="BETA-PINACENE SYNTHASE-RELATED"/>
    <property type="match status" value="1"/>
</dbReference>
<dbReference type="OrthoDB" id="2861623at2759"/>
<reference evidence="3 4" key="1">
    <citation type="journal article" date="2018" name="Gigascience">
        <title>Genomes of trombidid mites reveal novel predicted allergens and laterally-transferred genes associated with secondary metabolism.</title>
        <authorList>
            <person name="Dong X."/>
            <person name="Chaisiri K."/>
            <person name="Xia D."/>
            <person name="Armstrong S.D."/>
            <person name="Fang Y."/>
            <person name="Donnelly M.J."/>
            <person name="Kadowaki T."/>
            <person name="McGarry J.W."/>
            <person name="Darby A.C."/>
            <person name="Makepeace B.L."/>
        </authorList>
    </citation>
    <scope>NUCLEOTIDE SEQUENCE [LARGE SCALE GENOMIC DNA]</scope>
    <source>
        <strain evidence="3">UoL-WK</strain>
    </source>
</reference>
<dbReference type="STRING" id="1965070.A0A3S3RKI9"/>
<name>A0A3S3RKI9_9ACAR</name>
<proteinExistence type="inferred from homology"/>
<comment type="caution">
    <text evidence="3">The sequence shown here is derived from an EMBL/GenBank/DDBJ whole genome shotgun (WGS) entry which is preliminary data.</text>
</comment>